<comment type="caution">
    <text evidence="9">The sequence shown here is derived from an EMBL/GenBank/DDBJ whole genome shotgun (WGS) entry which is preliminary data.</text>
</comment>
<dbReference type="Proteomes" id="UP000076580">
    <property type="component" value="Chromosome 03"/>
</dbReference>
<dbReference type="AlphaFoldDB" id="A0A151GAS4"/>
<reference evidence="9 10" key="1">
    <citation type="journal article" date="2016" name="Sci. Rep.">
        <title>Insights into Adaptations to a Near-Obligate Nematode Endoparasitic Lifestyle from the Finished Genome of Drechmeria coniospora.</title>
        <authorList>
            <person name="Zhang L."/>
            <person name="Zhou Z."/>
            <person name="Guo Q."/>
            <person name="Fokkens L."/>
            <person name="Miskei M."/>
            <person name="Pocsi I."/>
            <person name="Zhang W."/>
            <person name="Chen M."/>
            <person name="Wang L."/>
            <person name="Sun Y."/>
            <person name="Donzelli B.G."/>
            <person name="Gibson D.M."/>
            <person name="Nelson D.R."/>
            <person name="Luo J.G."/>
            <person name="Rep M."/>
            <person name="Liu H."/>
            <person name="Yang S."/>
            <person name="Wang J."/>
            <person name="Krasnoff S.B."/>
            <person name="Xu Y."/>
            <person name="Molnar I."/>
            <person name="Lin M."/>
        </authorList>
    </citation>
    <scope>NUCLEOTIDE SEQUENCE [LARGE SCALE GENOMIC DNA]</scope>
    <source>
        <strain evidence="9 10">ARSEF 6962</strain>
    </source>
</reference>
<keyword evidence="6 7" id="KW-0472">Membrane</keyword>
<feature type="transmembrane region" description="Helical" evidence="7">
    <location>
        <begin position="51"/>
        <end position="73"/>
    </location>
</feature>
<comment type="similarity">
    <text evidence="2 7">Belongs to the DLT1 family.</text>
</comment>
<feature type="compositionally biased region" description="Polar residues" evidence="8">
    <location>
        <begin position="301"/>
        <end position="319"/>
    </location>
</feature>
<organism evidence="9 10">
    <name type="scientific">Drechmeria coniospora</name>
    <name type="common">Nematophagous fungus</name>
    <name type="synonym">Meria coniospora</name>
    <dbReference type="NCBI Taxonomy" id="98403"/>
    <lineage>
        <taxon>Eukaryota</taxon>
        <taxon>Fungi</taxon>
        <taxon>Dikarya</taxon>
        <taxon>Ascomycota</taxon>
        <taxon>Pezizomycotina</taxon>
        <taxon>Sordariomycetes</taxon>
        <taxon>Hypocreomycetidae</taxon>
        <taxon>Hypocreales</taxon>
        <taxon>Ophiocordycipitaceae</taxon>
        <taxon>Drechmeria</taxon>
    </lineage>
</organism>
<evidence type="ECO:0000256" key="8">
    <source>
        <dbReference type="SAM" id="MobiDB-lite"/>
    </source>
</evidence>
<accession>A0A151GAS4</accession>
<comment type="subcellular location">
    <subcellularLocation>
        <location evidence="7">Membrane</location>
        <topology evidence="7">Multi-pass membrane protein</topology>
    </subcellularLocation>
</comment>
<proteinExistence type="inferred from homology"/>
<gene>
    <name evidence="7" type="primary">DLT1</name>
    <name evidence="9" type="ORF">DCS_06135</name>
</gene>
<feature type="region of interest" description="Disordered" evidence="8">
    <location>
        <begin position="273"/>
        <end position="375"/>
    </location>
</feature>
<dbReference type="InterPro" id="IPR038869">
    <property type="entry name" value="DLT1"/>
</dbReference>
<keyword evidence="4 7" id="KW-0812">Transmembrane</keyword>
<dbReference type="PANTHER" id="PTHR40021">
    <property type="entry name" value="DEFECT AT LOW TEMPERATURE PROTEIN 1"/>
    <property type="match status" value="1"/>
</dbReference>
<evidence type="ECO:0000256" key="5">
    <source>
        <dbReference type="ARBA" id="ARBA00022989"/>
    </source>
</evidence>
<evidence type="ECO:0000256" key="6">
    <source>
        <dbReference type="ARBA" id="ARBA00023136"/>
    </source>
</evidence>
<evidence type="ECO:0000256" key="7">
    <source>
        <dbReference type="RuleBase" id="RU367100"/>
    </source>
</evidence>
<dbReference type="GO" id="GO:0016020">
    <property type="term" value="C:membrane"/>
    <property type="evidence" value="ECO:0007669"/>
    <property type="project" value="UniProtKB-SubCell"/>
</dbReference>
<dbReference type="InParanoid" id="A0A151GAS4"/>
<dbReference type="EMBL" id="LAYC01000003">
    <property type="protein sequence ID" value="KYK54178.1"/>
    <property type="molecule type" value="Genomic_DNA"/>
</dbReference>
<feature type="transmembrane region" description="Helical" evidence="7">
    <location>
        <begin position="12"/>
        <end position="31"/>
    </location>
</feature>
<sequence>MAPAYRRVFFRVAYGCAYFLLYLVLVGLLLITPGDAIERSLQNGQNYNVLIITISYVVTIVVVVFVYVVRLYINKTALAAIPKAWVPIEKGDVKDAVYAMVGAGLDRSAAIAHEARPRVETEARRPGTESRTAVDKLGVALPARDAVWGDVEHHGWASPNSTDLPNLQYAAVLSELPYLIEAKALAVAPAREPSASGPPSALGLDADRLRLLQRQPGMSLRAYVDHLAGLGVAVVGRSTVRFLGHYEHARFSDRPISNARFREIMNLFADVLRDMRPPRGPDDDVSAPSESDIDNDAPRDTNPSSPRSILSCAGSTSPRPSVGRQRRILSAPAKAFDATSAGSSSVAPSRSPDVAREPSCASLRSKFSSSDSGSVIRLATREDPEALPYVLNLRTTAGSR</sequence>
<name>A0A151GAS4_DRECN</name>
<evidence type="ECO:0000256" key="2">
    <source>
        <dbReference type="ARBA" id="ARBA00005550"/>
    </source>
</evidence>
<dbReference type="PANTHER" id="PTHR40021:SF1">
    <property type="entry name" value="DEFECT AT LOW TEMPERATURE PROTEIN 1"/>
    <property type="match status" value="1"/>
</dbReference>
<evidence type="ECO:0000313" key="10">
    <source>
        <dbReference type="Proteomes" id="UP000076580"/>
    </source>
</evidence>
<evidence type="ECO:0000313" key="9">
    <source>
        <dbReference type="EMBL" id="KYK54178.1"/>
    </source>
</evidence>
<dbReference type="STRING" id="98403.A0A151GAS4"/>
<keyword evidence="10" id="KW-1185">Reference proteome</keyword>
<feature type="compositionally biased region" description="Low complexity" evidence="8">
    <location>
        <begin position="338"/>
        <end position="352"/>
    </location>
</feature>
<evidence type="ECO:0000256" key="3">
    <source>
        <dbReference type="ARBA" id="ARBA00021353"/>
    </source>
</evidence>
<feature type="compositionally biased region" description="Basic and acidic residues" evidence="8">
    <location>
        <begin position="273"/>
        <end position="282"/>
    </location>
</feature>
<evidence type="ECO:0000256" key="1">
    <source>
        <dbReference type="ARBA" id="ARBA00002489"/>
    </source>
</evidence>
<comment type="function">
    <text evidence="1 7">Required for growth under high-pressure and low-temperature conditions.</text>
</comment>
<protein>
    <recommendedName>
        <fullName evidence="3 7">Defect at low temperature protein 1</fullName>
    </recommendedName>
</protein>
<evidence type="ECO:0000256" key="4">
    <source>
        <dbReference type="ARBA" id="ARBA00022692"/>
    </source>
</evidence>
<keyword evidence="5 7" id="KW-1133">Transmembrane helix</keyword>